<organism evidence="3 4">
    <name type="scientific">Streptomyces roseolus</name>
    <dbReference type="NCBI Taxonomy" id="67358"/>
    <lineage>
        <taxon>Bacteria</taxon>
        <taxon>Bacillati</taxon>
        <taxon>Actinomycetota</taxon>
        <taxon>Actinomycetes</taxon>
        <taxon>Kitasatosporales</taxon>
        <taxon>Streptomycetaceae</taxon>
        <taxon>Streptomyces</taxon>
    </lineage>
</organism>
<reference evidence="3 4" key="1">
    <citation type="submission" date="2023-10" db="EMBL/GenBank/DDBJ databases">
        <authorList>
            <person name="Wang X.X."/>
        </authorList>
    </citation>
    <scope>NUCLEOTIDE SEQUENCE [LARGE SCALE GENOMIC DNA]</scope>
    <source>
        <strain evidence="3 4">NBRC 12816</strain>
    </source>
</reference>
<proteinExistence type="predicted"/>
<dbReference type="RefSeq" id="WP_319013787.1">
    <property type="nucleotide sequence ID" value="NZ_JAWJZF010000528.1"/>
</dbReference>
<evidence type="ECO:0000259" key="2">
    <source>
        <dbReference type="Pfam" id="PF00248"/>
    </source>
</evidence>
<evidence type="ECO:0000313" key="3">
    <source>
        <dbReference type="EMBL" id="MDX2297643.1"/>
    </source>
</evidence>
<dbReference type="Pfam" id="PF00248">
    <property type="entry name" value="Aldo_ket_red"/>
    <property type="match status" value="1"/>
</dbReference>
<dbReference type="InterPro" id="IPR023210">
    <property type="entry name" value="NADP_OxRdtase_dom"/>
</dbReference>
<feature type="domain" description="NADP-dependent oxidoreductase" evidence="2">
    <location>
        <begin position="39"/>
        <end position="310"/>
    </location>
</feature>
<dbReference type="InterPro" id="IPR036812">
    <property type="entry name" value="NAD(P)_OxRdtase_dom_sf"/>
</dbReference>
<dbReference type="PANTHER" id="PTHR43625">
    <property type="entry name" value="AFLATOXIN B1 ALDEHYDE REDUCTASE"/>
    <property type="match status" value="1"/>
</dbReference>
<evidence type="ECO:0000256" key="1">
    <source>
        <dbReference type="ARBA" id="ARBA00023002"/>
    </source>
</evidence>
<name>A0ABU4KIQ3_9ACTN</name>
<keyword evidence="4" id="KW-1185">Reference proteome</keyword>
<sequence>MTTNTNDSNASILSGTSVLPELPVLSETFRIGGDLPVRRIGYGSMRLADGPGDPTGPEARIWTAPADRAAAVRLLRTAAEAGVTLFDTADAYALGAGEELLAEALAPYRDEVAVATKVGVVRPSPTEWVPLGHPAYLRQQAELSLRRLRTERIDLLYLHRLDENVPVAEQVGALRRLQEEGKVRHIGLSEVTVAQLTEAEAVAPVAAVQNLYNLAARDHEAVLEHTAGRGIAFVPFFPIAMGGHTDPEGPVAAVAREVGATPSQTALAWLLHRAPHVLPIPGTSSEHHLKENLGALDVRLTDEQFARLSAVPAS</sequence>
<keyword evidence="1" id="KW-0560">Oxidoreductase</keyword>
<dbReference type="PANTHER" id="PTHR43625:SF40">
    <property type="entry name" value="ALDO-KETO REDUCTASE YAKC [NADP(+)]"/>
    <property type="match status" value="1"/>
</dbReference>
<dbReference type="Gene3D" id="3.20.20.100">
    <property type="entry name" value="NADP-dependent oxidoreductase domain"/>
    <property type="match status" value="1"/>
</dbReference>
<dbReference type="SUPFAM" id="SSF51430">
    <property type="entry name" value="NAD(P)-linked oxidoreductase"/>
    <property type="match status" value="1"/>
</dbReference>
<dbReference type="Proteomes" id="UP001278571">
    <property type="component" value="Unassembled WGS sequence"/>
</dbReference>
<dbReference type="CDD" id="cd19088">
    <property type="entry name" value="AKR_AKR13B1"/>
    <property type="match status" value="1"/>
</dbReference>
<gene>
    <name evidence="3" type="ORF">R2363_36375</name>
</gene>
<protein>
    <submittedName>
        <fullName evidence="3">Aldo/keto reductase</fullName>
    </submittedName>
</protein>
<evidence type="ECO:0000313" key="4">
    <source>
        <dbReference type="Proteomes" id="UP001278571"/>
    </source>
</evidence>
<comment type="caution">
    <text evidence="3">The sequence shown here is derived from an EMBL/GenBank/DDBJ whole genome shotgun (WGS) entry which is preliminary data.</text>
</comment>
<dbReference type="EMBL" id="JAWJZF010000528">
    <property type="protein sequence ID" value="MDX2297643.1"/>
    <property type="molecule type" value="Genomic_DNA"/>
</dbReference>
<accession>A0ABU4KIQ3</accession>
<dbReference type="InterPro" id="IPR050791">
    <property type="entry name" value="Aldo-Keto_reductase"/>
</dbReference>